<evidence type="ECO:0000259" key="2">
    <source>
        <dbReference type="SMART" id="SM00409"/>
    </source>
</evidence>
<dbReference type="GO" id="GO:0007166">
    <property type="term" value="P:cell surface receptor signaling pathway"/>
    <property type="evidence" value="ECO:0007669"/>
    <property type="project" value="TreeGrafter"/>
</dbReference>
<evidence type="ECO:0000313" key="3">
    <source>
        <dbReference type="Ensembl" id="ENSPKIP00000027078.1"/>
    </source>
</evidence>
<reference evidence="3" key="2">
    <citation type="submission" date="2025-09" db="UniProtKB">
        <authorList>
            <consortium name="Ensembl"/>
        </authorList>
    </citation>
    <scope>IDENTIFICATION</scope>
</reference>
<dbReference type="SUPFAM" id="SSF48726">
    <property type="entry name" value="Immunoglobulin"/>
    <property type="match status" value="1"/>
</dbReference>
<dbReference type="Ensembl" id="ENSPKIT00000007843.1">
    <property type="protein sequence ID" value="ENSPKIP00000027078.1"/>
    <property type="gene ID" value="ENSPKIG00000009294.1"/>
</dbReference>
<keyword evidence="4" id="KW-1185">Reference proteome</keyword>
<sequence>MSSGICAESQLGVNVSQTPTTLVLHAGQSAIITCTQNRELRFLFYTATSADVTEKGDGTPERFLVSRKSLEHTALKIDSVEVADTAVYYCASSPQYQSLQVSL</sequence>
<dbReference type="GO" id="GO:0005886">
    <property type="term" value="C:plasma membrane"/>
    <property type="evidence" value="ECO:0007669"/>
    <property type="project" value="TreeGrafter"/>
</dbReference>
<dbReference type="Gene3D" id="2.60.40.10">
    <property type="entry name" value="Immunoglobulins"/>
    <property type="match status" value="1"/>
</dbReference>
<dbReference type="GO" id="GO:0002376">
    <property type="term" value="P:immune system process"/>
    <property type="evidence" value="ECO:0007669"/>
    <property type="project" value="UniProtKB-KW"/>
</dbReference>
<proteinExistence type="predicted"/>
<dbReference type="Proteomes" id="UP000261540">
    <property type="component" value="Unplaced"/>
</dbReference>
<dbReference type="PANTHER" id="PTHR23268">
    <property type="entry name" value="T-CELL RECEPTOR BETA CHAIN"/>
    <property type="match status" value="1"/>
</dbReference>
<dbReference type="InterPro" id="IPR013783">
    <property type="entry name" value="Ig-like_fold"/>
</dbReference>
<protein>
    <recommendedName>
        <fullName evidence="2">Immunoglobulin domain-containing protein</fullName>
    </recommendedName>
</protein>
<feature type="domain" description="Immunoglobulin" evidence="2">
    <location>
        <begin position="19"/>
        <end position="102"/>
    </location>
</feature>
<dbReference type="PANTHER" id="PTHR23268:SF28">
    <property type="entry name" value="T CELL RECEPTOR BETA VARIABLE 19"/>
    <property type="match status" value="1"/>
</dbReference>
<dbReference type="InterPro" id="IPR036179">
    <property type="entry name" value="Ig-like_dom_sf"/>
</dbReference>
<keyword evidence="1" id="KW-0391">Immunity</keyword>
<dbReference type="AlphaFoldDB" id="A0A3B3S9E6"/>
<dbReference type="SMART" id="SM00409">
    <property type="entry name" value="IG"/>
    <property type="match status" value="1"/>
</dbReference>
<evidence type="ECO:0000256" key="1">
    <source>
        <dbReference type="ARBA" id="ARBA00022859"/>
    </source>
</evidence>
<dbReference type="InterPro" id="IPR003599">
    <property type="entry name" value="Ig_sub"/>
</dbReference>
<dbReference type="GeneTree" id="ENSGT01050000245653"/>
<evidence type="ECO:0000313" key="4">
    <source>
        <dbReference type="Proteomes" id="UP000261540"/>
    </source>
</evidence>
<name>A0A3B3S9E6_9TELE</name>
<organism evidence="3 4">
    <name type="scientific">Paramormyrops kingsleyae</name>
    <dbReference type="NCBI Taxonomy" id="1676925"/>
    <lineage>
        <taxon>Eukaryota</taxon>
        <taxon>Metazoa</taxon>
        <taxon>Chordata</taxon>
        <taxon>Craniata</taxon>
        <taxon>Vertebrata</taxon>
        <taxon>Euteleostomi</taxon>
        <taxon>Actinopterygii</taxon>
        <taxon>Neopterygii</taxon>
        <taxon>Teleostei</taxon>
        <taxon>Osteoglossocephala</taxon>
        <taxon>Osteoglossomorpha</taxon>
        <taxon>Osteoglossiformes</taxon>
        <taxon>Mormyridae</taxon>
        <taxon>Paramormyrops</taxon>
    </lineage>
</organism>
<dbReference type="InterPro" id="IPR050413">
    <property type="entry name" value="TCR_beta_variable"/>
</dbReference>
<reference evidence="3" key="1">
    <citation type="submission" date="2025-08" db="UniProtKB">
        <authorList>
            <consortium name="Ensembl"/>
        </authorList>
    </citation>
    <scope>IDENTIFICATION</scope>
</reference>
<accession>A0A3B3S9E6</accession>